<dbReference type="Gene3D" id="3.40.190.10">
    <property type="entry name" value="Periplasmic binding protein-like II"/>
    <property type="match status" value="1"/>
</dbReference>
<dbReference type="InterPro" id="IPR000914">
    <property type="entry name" value="SBP_5_dom"/>
</dbReference>
<dbReference type="PANTHER" id="PTHR30290">
    <property type="entry name" value="PERIPLASMIC BINDING COMPONENT OF ABC TRANSPORTER"/>
    <property type="match status" value="1"/>
</dbReference>
<dbReference type="PROSITE" id="PS01040">
    <property type="entry name" value="SBP_BACTERIAL_5"/>
    <property type="match status" value="1"/>
</dbReference>
<dbReference type="PANTHER" id="PTHR30290:SF10">
    <property type="entry name" value="PERIPLASMIC OLIGOPEPTIDE-BINDING PROTEIN-RELATED"/>
    <property type="match status" value="1"/>
</dbReference>
<dbReference type="OrthoDB" id="403896at2"/>
<dbReference type="CDD" id="cd08504">
    <property type="entry name" value="PBP2_OppA"/>
    <property type="match status" value="1"/>
</dbReference>
<proteinExistence type="inferred from homology"/>
<dbReference type="GO" id="GO:0043190">
    <property type="term" value="C:ATP-binding cassette (ABC) transporter complex"/>
    <property type="evidence" value="ECO:0007669"/>
    <property type="project" value="InterPro"/>
</dbReference>
<dbReference type="GO" id="GO:1904680">
    <property type="term" value="F:peptide transmembrane transporter activity"/>
    <property type="evidence" value="ECO:0007669"/>
    <property type="project" value="TreeGrafter"/>
</dbReference>
<evidence type="ECO:0000259" key="7">
    <source>
        <dbReference type="Pfam" id="PF00496"/>
    </source>
</evidence>
<evidence type="ECO:0000256" key="3">
    <source>
        <dbReference type="ARBA" id="ARBA00022448"/>
    </source>
</evidence>
<dbReference type="InterPro" id="IPR039424">
    <property type="entry name" value="SBP_5"/>
</dbReference>
<keyword evidence="5" id="KW-0653">Protein transport</keyword>
<evidence type="ECO:0000256" key="6">
    <source>
        <dbReference type="SAM" id="SignalP"/>
    </source>
</evidence>
<dbReference type="KEGG" id="pdm:ADU72_0590"/>
<dbReference type="GO" id="GO:0015833">
    <property type="term" value="P:peptide transport"/>
    <property type="evidence" value="ECO:0007669"/>
    <property type="project" value="UniProtKB-KW"/>
</dbReference>
<feature type="chain" id="PRO_5044546186" evidence="6">
    <location>
        <begin position="22"/>
        <end position="545"/>
    </location>
</feature>
<keyword evidence="4 6" id="KW-0732">Signal</keyword>
<dbReference type="FunFam" id="3.10.105.10:FF:000001">
    <property type="entry name" value="Oligopeptide ABC transporter, oligopeptide-binding protein"/>
    <property type="match status" value="1"/>
</dbReference>
<dbReference type="PROSITE" id="PS51257">
    <property type="entry name" value="PROKAR_LIPOPROTEIN"/>
    <property type="match status" value="1"/>
</dbReference>
<feature type="domain" description="Solute-binding protein family 5" evidence="7">
    <location>
        <begin position="78"/>
        <end position="464"/>
    </location>
</feature>
<sequence>MNVKSVVKLGAVALASTFVLAACGSKSDSTSSNKKSVSFMVASEIPTMDTSKVTDTIGLTQLANTEEGLYRLGKNSSVHNALATKTKVSKDEKTYTFTLRKGAKWSNGDKVTAKDFVYSWQRTVNPKTASEYAYLFSGIKNADKIMAGKANYKTLGIKADGDYKLTVTLDRPVPYFKLLMGFAIFFPQNQNAVEKYGSKYGTASDKLVYNGPYKSVGWTGTNLNWKLEKNDSYWNKKNVKMDTIKYQVVKDSSTALNLYNSKKLDVTTITGSQVAQYKNNKDYKLRKEASTFYLQLNEKKDKYFKNKKIRQAISMSIDRSQLTGKVLADGSQNPLGYVSSGLAENPKTGEDFAKEAEVKSAVTQNLPEAKKLLQEGLKEEGMSKLEFTLMADDTPAGKSTNEFLQSQIEKLGSNVKVNVQNIPFKTRLSNSTDGKFDAVVTGWGADFADPISFLQLFVTGGSNNNGSWSNKEYDNLIKASNTTDANNKEKRWSDLVKAEKILMNEQGIVPIYQQAQSQLWNSKVKGEVYNTSGINFDYSGLYLAK</sequence>
<dbReference type="Proteomes" id="UP000076244">
    <property type="component" value="Chromosome"/>
</dbReference>
<evidence type="ECO:0000313" key="9">
    <source>
        <dbReference type="EMBL" id="AMV66535.1"/>
    </source>
</evidence>
<dbReference type="PIRSF" id="PIRSF002741">
    <property type="entry name" value="MppA"/>
    <property type="match status" value="1"/>
</dbReference>
<dbReference type="Pfam" id="PF00496">
    <property type="entry name" value="SBP_bac_5"/>
    <property type="match status" value="1"/>
</dbReference>
<accession>A0A0R2HJ07</accession>
<dbReference type="SUPFAM" id="SSF53850">
    <property type="entry name" value="Periplasmic binding protein-like II"/>
    <property type="match status" value="1"/>
</dbReference>
<dbReference type="Gene3D" id="3.90.76.10">
    <property type="entry name" value="Dipeptide-binding Protein, Domain 1"/>
    <property type="match status" value="1"/>
</dbReference>
<dbReference type="EMBL" id="CP012288">
    <property type="protein sequence ID" value="AMV66535.1"/>
    <property type="molecule type" value="Genomic_DNA"/>
</dbReference>
<dbReference type="InterPro" id="IPR023765">
    <property type="entry name" value="SBP_5_CS"/>
</dbReference>
<dbReference type="GO" id="GO:0030288">
    <property type="term" value="C:outer membrane-bounded periplasmic space"/>
    <property type="evidence" value="ECO:0007669"/>
    <property type="project" value="UniProtKB-ARBA"/>
</dbReference>
<reference evidence="10 11" key="1">
    <citation type="journal article" date="2016" name="PLoS ONE">
        <title>The Identification of Novel Diagnostic Marker Genes for the Detection of Beer Spoiling Pediococcus damnosus Strains Using the BlAst Diagnostic Gene findEr.</title>
        <authorList>
            <person name="Behr J."/>
            <person name="Geissler A.J."/>
            <person name="Schmid J."/>
            <person name="Zehe A."/>
            <person name="Vogel R.F."/>
        </authorList>
    </citation>
    <scope>NUCLEOTIDE SEQUENCE [LARGE SCALE GENOMIC DNA]</scope>
    <source>
        <strain evidence="8 11">TMW 2.1533</strain>
        <strain evidence="9 10">TMW 2.1535</strain>
    </source>
</reference>
<comment type="similarity">
    <text evidence="2">Belongs to the bacterial solute-binding protein 5 family.</text>
</comment>
<dbReference type="EMBL" id="CP012275">
    <property type="protein sequence ID" value="AMV63526.1"/>
    <property type="molecule type" value="Genomic_DNA"/>
</dbReference>
<name>A0A0R2HJ07_9LACO</name>
<comment type="subcellular location">
    <subcellularLocation>
        <location evidence="1">Cell membrane</location>
        <topology evidence="1">Lipid-anchor</topology>
    </subcellularLocation>
</comment>
<evidence type="ECO:0000313" key="10">
    <source>
        <dbReference type="Proteomes" id="UP000076244"/>
    </source>
</evidence>
<evidence type="ECO:0000313" key="11">
    <source>
        <dbReference type="Proteomes" id="UP000076405"/>
    </source>
</evidence>
<dbReference type="GeneID" id="57275863"/>
<organism evidence="8 11">
    <name type="scientific">Pediococcus damnosus</name>
    <dbReference type="NCBI Taxonomy" id="51663"/>
    <lineage>
        <taxon>Bacteria</taxon>
        <taxon>Bacillati</taxon>
        <taxon>Bacillota</taxon>
        <taxon>Bacilli</taxon>
        <taxon>Lactobacillales</taxon>
        <taxon>Lactobacillaceae</taxon>
        <taxon>Pediococcus</taxon>
    </lineage>
</organism>
<dbReference type="AlphaFoldDB" id="A0A0R2HJ07"/>
<evidence type="ECO:0000256" key="5">
    <source>
        <dbReference type="ARBA" id="ARBA00022856"/>
    </source>
</evidence>
<dbReference type="Gene3D" id="3.10.105.10">
    <property type="entry name" value="Dipeptide-binding Protein, Domain 3"/>
    <property type="match status" value="1"/>
</dbReference>
<evidence type="ECO:0000256" key="1">
    <source>
        <dbReference type="ARBA" id="ARBA00004193"/>
    </source>
</evidence>
<evidence type="ECO:0000256" key="4">
    <source>
        <dbReference type="ARBA" id="ARBA00022729"/>
    </source>
</evidence>
<dbReference type="FunFam" id="3.90.76.10:FF:000001">
    <property type="entry name" value="Oligopeptide ABC transporter substrate-binding protein"/>
    <property type="match status" value="1"/>
</dbReference>
<dbReference type="InterPro" id="IPR030678">
    <property type="entry name" value="Peptide/Ni-bd"/>
</dbReference>
<gene>
    <name evidence="8" type="ORF">ADU70_2060</name>
    <name evidence="9" type="ORF">ADU72_0590</name>
</gene>
<protein>
    <submittedName>
        <fullName evidence="8">Oligopeptide ABC transporter, periplasmic oligopeptide-binding protein OppA</fullName>
    </submittedName>
</protein>
<feature type="signal peptide" evidence="6">
    <location>
        <begin position="1"/>
        <end position="21"/>
    </location>
</feature>
<dbReference type="RefSeq" id="WP_046870866.1">
    <property type="nucleotide sequence ID" value="NZ_BAAAXI010000011.1"/>
</dbReference>
<dbReference type="Proteomes" id="UP000076405">
    <property type="component" value="Chromosome"/>
</dbReference>
<keyword evidence="5" id="KW-0571">Peptide transport</keyword>
<keyword evidence="3" id="KW-0813">Transport</keyword>
<keyword evidence="10" id="KW-1185">Reference proteome</keyword>
<evidence type="ECO:0000313" key="8">
    <source>
        <dbReference type="EMBL" id="AMV63526.1"/>
    </source>
</evidence>
<evidence type="ECO:0000256" key="2">
    <source>
        <dbReference type="ARBA" id="ARBA00005695"/>
    </source>
</evidence>